<evidence type="ECO:0000313" key="3">
    <source>
        <dbReference type="Proteomes" id="UP001491088"/>
    </source>
</evidence>
<name>A0ABZ2TRB0_9FLAO</name>
<protein>
    <submittedName>
        <fullName evidence="2">DUF3078 domain-containing protein</fullName>
    </submittedName>
</protein>
<dbReference type="InterPro" id="IPR021428">
    <property type="entry name" value="DUF3078"/>
</dbReference>
<proteinExistence type="predicted"/>
<dbReference type="EMBL" id="CP150496">
    <property type="protein sequence ID" value="WYW54394.1"/>
    <property type="molecule type" value="Genomic_DNA"/>
</dbReference>
<gene>
    <name evidence="2" type="ORF">WG950_07605</name>
</gene>
<evidence type="ECO:0000256" key="1">
    <source>
        <dbReference type="SAM" id="SignalP"/>
    </source>
</evidence>
<dbReference type="Proteomes" id="UP001491088">
    <property type="component" value="Chromosome"/>
</dbReference>
<feature type="signal peptide" evidence="1">
    <location>
        <begin position="1"/>
        <end position="19"/>
    </location>
</feature>
<keyword evidence="1" id="KW-0732">Signal</keyword>
<sequence length="291" mass="33597">MRRLATLLLFIFIASNSYSQKKKLDTLPKPKWKVNGRLAFVFNQSSFSNWASGGQNTVAGNININYDFNYKKNNVNWDTRLLSGYGLSHISEKGYRKTNDRFELNSLLGIKTTTYWFLSFIANFKTQYTKGFDYSKEPKLLVSEFLSPAYLTFGPGMLWKKSDDLNLNIAPATARYTFVNEFFTKDSGKFGVDEGKTLAFGLGFNLSGYYKFALMKNIEMENILTMYTDYLANVGNVDLDYQTNLRFTVNKHIKMHMTFHTIIDDNSSSKIQFRQLFGLGMNYSFHEKVTY</sequence>
<organism evidence="2 3">
    <name type="scientific">Polaribacter marinaquae</name>
    <dbReference type="NCBI Taxonomy" id="1642819"/>
    <lineage>
        <taxon>Bacteria</taxon>
        <taxon>Pseudomonadati</taxon>
        <taxon>Bacteroidota</taxon>
        <taxon>Flavobacteriia</taxon>
        <taxon>Flavobacteriales</taxon>
        <taxon>Flavobacteriaceae</taxon>
    </lineage>
</organism>
<evidence type="ECO:0000313" key="2">
    <source>
        <dbReference type="EMBL" id="WYW54394.1"/>
    </source>
</evidence>
<keyword evidence="3" id="KW-1185">Reference proteome</keyword>
<accession>A0ABZ2TRB0</accession>
<dbReference type="RefSeq" id="WP_079738033.1">
    <property type="nucleotide sequence ID" value="NZ_CP150496.1"/>
</dbReference>
<feature type="chain" id="PRO_5046410117" evidence="1">
    <location>
        <begin position="20"/>
        <end position="291"/>
    </location>
</feature>
<dbReference type="Pfam" id="PF11276">
    <property type="entry name" value="DUF3078"/>
    <property type="match status" value="1"/>
</dbReference>
<reference evidence="2 3" key="1">
    <citation type="submission" date="2024-03" db="EMBL/GenBank/DDBJ databases">
        <authorList>
            <person name="Cao K."/>
        </authorList>
    </citation>
    <scope>NUCLEOTIDE SEQUENCE [LARGE SCALE GENOMIC DNA]</scope>
    <source>
        <strain evidence="2 3">MCCC 1K00696</strain>
    </source>
</reference>